<evidence type="ECO:0000313" key="9">
    <source>
        <dbReference type="EMBL" id="ACU53348.1"/>
    </source>
</evidence>
<dbReference type="KEGG" id="afo:Afer_0380"/>
<feature type="transmembrane region" description="Helical" evidence="8">
    <location>
        <begin position="436"/>
        <end position="458"/>
    </location>
</feature>
<evidence type="ECO:0000256" key="5">
    <source>
        <dbReference type="ARBA" id="ARBA00022989"/>
    </source>
</evidence>
<feature type="transmembrane region" description="Helical" evidence="8">
    <location>
        <begin position="465"/>
        <end position="484"/>
    </location>
</feature>
<dbReference type="HOGENOM" id="CLU_023913_0_0_11"/>
<reference evidence="9 10" key="1">
    <citation type="journal article" date="2009" name="Stand. Genomic Sci.">
        <title>Complete genome sequence of Acidimicrobium ferrooxidans type strain (ICP).</title>
        <authorList>
            <person name="Clum A."/>
            <person name="Nolan M."/>
            <person name="Lang E."/>
            <person name="Glavina Del Rio T."/>
            <person name="Tice H."/>
            <person name="Copeland A."/>
            <person name="Cheng J.F."/>
            <person name="Lucas S."/>
            <person name="Chen F."/>
            <person name="Bruce D."/>
            <person name="Goodwin L."/>
            <person name="Pitluck S."/>
            <person name="Ivanova N."/>
            <person name="Mavrommatis K."/>
            <person name="Mikhailova N."/>
            <person name="Pati A."/>
            <person name="Chen A."/>
            <person name="Palaniappan K."/>
            <person name="Goker M."/>
            <person name="Spring S."/>
            <person name="Land M."/>
            <person name="Hauser L."/>
            <person name="Chang Y.J."/>
            <person name="Jeffries C.C."/>
            <person name="Chain P."/>
            <person name="Bristow J."/>
            <person name="Eisen J.A."/>
            <person name="Markowitz V."/>
            <person name="Hugenholtz P."/>
            <person name="Kyrpides N.C."/>
            <person name="Klenk H.P."/>
            <person name="Lapidus A."/>
        </authorList>
    </citation>
    <scope>NUCLEOTIDE SEQUENCE [LARGE SCALE GENOMIC DNA]</scope>
    <source>
        <strain evidence="10">DSM 10331 / JCM 15462 / NBRC 103882 / ICP</strain>
    </source>
</reference>
<evidence type="ECO:0000313" key="10">
    <source>
        <dbReference type="Proteomes" id="UP000000771"/>
    </source>
</evidence>
<dbReference type="InterPro" id="IPR049829">
    <property type="entry name" value="MptA/B-like"/>
</dbReference>
<keyword evidence="2" id="KW-0328">Glycosyltransferase</keyword>
<sequence length="522" mass="54652">MKSSLTRRAQLSAPGAVRQARILGARISEFVDSVEPVETGLLGSILVFLGSLQPNSPFTSKVPGSWFLGVSSVPHPGSVLVEVLAKAAVYLGLILSGVAWVRLVRLARAGSLPRAWWVIFALWVVPLMIAGPLFSRDVYSYAAQGQMVTQGISPYHGGPNLLGTSPFLATVDPLWGNAPAPYGPLFLAVDAGLVTIAGHSPLISVVLLRLLALASVAVSGVAVSRIARRLGANEALALALTALNPVFLYTLASAGHNDAFMVALMLLGIDQFLAGRRFVGIVIVALGAAVKIPAIIAVGFLGYHWSSERTSIGERIRTTIVALVIAAALLWALGVVTGLGMGWLPALSTPGSVYSFEDPIVAVGYGVGWLAHAVGLGIGPSGVISVLRDLGDAVLLAVAAIVLLGSRRETLLRGLGIVLLATVALGPVIWPWYLTWAIVVLAIGAGELTSGFLVLVTVSALPIDLLGLPTVLAWVGYIGLGVVVRRHWGHVMGFWSETLDGAKARVEELVGRTPLARLLPWS</sequence>
<keyword evidence="4 8" id="KW-0812">Transmembrane</keyword>
<comment type="similarity">
    <text evidence="7">Belongs to the MptA/B family.</text>
</comment>
<evidence type="ECO:0000256" key="4">
    <source>
        <dbReference type="ARBA" id="ARBA00022692"/>
    </source>
</evidence>
<dbReference type="RefSeq" id="WP_015797849.1">
    <property type="nucleotide sequence ID" value="NC_013124.1"/>
</dbReference>
<evidence type="ECO:0000256" key="3">
    <source>
        <dbReference type="ARBA" id="ARBA00022679"/>
    </source>
</evidence>
<organism evidence="9 10">
    <name type="scientific">Acidimicrobium ferrooxidans (strain DSM 10331 / JCM 15462 / NBRC 103882 / ICP)</name>
    <dbReference type="NCBI Taxonomy" id="525909"/>
    <lineage>
        <taxon>Bacteria</taxon>
        <taxon>Bacillati</taxon>
        <taxon>Actinomycetota</taxon>
        <taxon>Acidimicrobiia</taxon>
        <taxon>Acidimicrobiales</taxon>
        <taxon>Acidimicrobiaceae</taxon>
        <taxon>Acidimicrobium</taxon>
    </lineage>
</organism>
<evidence type="ECO:0000256" key="2">
    <source>
        <dbReference type="ARBA" id="ARBA00022676"/>
    </source>
</evidence>
<evidence type="ECO:0000256" key="6">
    <source>
        <dbReference type="ARBA" id="ARBA00023136"/>
    </source>
</evidence>
<dbReference type="GO" id="GO:0016020">
    <property type="term" value="C:membrane"/>
    <property type="evidence" value="ECO:0007669"/>
    <property type="project" value="UniProtKB-SubCell"/>
</dbReference>
<keyword evidence="10" id="KW-1185">Reference proteome</keyword>
<dbReference type="eggNOG" id="ENOG5031CER">
    <property type="taxonomic scope" value="Bacteria"/>
</dbReference>
<dbReference type="GO" id="GO:0016757">
    <property type="term" value="F:glycosyltransferase activity"/>
    <property type="evidence" value="ECO:0007669"/>
    <property type="project" value="UniProtKB-KW"/>
</dbReference>
<dbReference type="Proteomes" id="UP000000771">
    <property type="component" value="Chromosome"/>
</dbReference>
<keyword evidence="5 8" id="KW-1133">Transmembrane helix</keyword>
<accession>C7M2V4</accession>
<protein>
    <recommendedName>
        <fullName evidence="11">Integral membrane protein</fullName>
    </recommendedName>
</protein>
<feature type="transmembrane region" description="Helical" evidence="8">
    <location>
        <begin position="320"/>
        <end position="344"/>
    </location>
</feature>
<gene>
    <name evidence="9" type="ordered locus">Afer_0380</name>
</gene>
<proteinExistence type="inferred from homology"/>
<dbReference type="NCBIfam" id="NF038066">
    <property type="entry name" value="MptB"/>
    <property type="match status" value="1"/>
</dbReference>
<feature type="transmembrane region" description="Helical" evidence="8">
    <location>
        <begin position="115"/>
        <end position="134"/>
    </location>
</feature>
<keyword evidence="3" id="KW-0808">Transferase</keyword>
<feature type="transmembrane region" description="Helical" evidence="8">
    <location>
        <begin position="235"/>
        <end position="254"/>
    </location>
</feature>
<dbReference type="Pfam" id="PF26314">
    <property type="entry name" value="MptA_B_family"/>
    <property type="match status" value="1"/>
</dbReference>
<keyword evidence="6 8" id="KW-0472">Membrane</keyword>
<evidence type="ECO:0000256" key="7">
    <source>
        <dbReference type="ARBA" id="ARBA00043987"/>
    </source>
</evidence>
<dbReference type="AlphaFoldDB" id="C7M2V4"/>
<dbReference type="EMBL" id="CP001631">
    <property type="protein sequence ID" value="ACU53348.1"/>
    <property type="molecule type" value="Genomic_DNA"/>
</dbReference>
<feature type="transmembrane region" description="Helical" evidence="8">
    <location>
        <begin position="202"/>
        <end position="223"/>
    </location>
</feature>
<feature type="transmembrane region" description="Helical" evidence="8">
    <location>
        <begin position="411"/>
        <end position="430"/>
    </location>
</feature>
<feature type="transmembrane region" description="Helical" evidence="8">
    <location>
        <begin position="274"/>
        <end position="300"/>
    </location>
</feature>
<evidence type="ECO:0000256" key="1">
    <source>
        <dbReference type="ARBA" id="ARBA00004141"/>
    </source>
</evidence>
<evidence type="ECO:0000256" key="8">
    <source>
        <dbReference type="SAM" id="Phobius"/>
    </source>
</evidence>
<comment type="subcellular location">
    <subcellularLocation>
        <location evidence="1">Membrane</location>
        <topology evidence="1">Multi-pass membrane protein</topology>
    </subcellularLocation>
</comment>
<evidence type="ECO:0008006" key="11">
    <source>
        <dbReference type="Google" id="ProtNLM"/>
    </source>
</evidence>
<dbReference type="STRING" id="525909.Afer_0380"/>
<name>C7M2V4_ACIFD</name>